<organism evidence="4 5">
    <name type="scientific">Vigna unguiculata</name>
    <name type="common">Cowpea</name>
    <dbReference type="NCBI Taxonomy" id="3917"/>
    <lineage>
        <taxon>Eukaryota</taxon>
        <taxon>Viridiplantae</taxon>
        <taxon>Streptophyta</taxon>
        <taxon>Embryophyta</taxon>
        <taxon>Tracheophyta</taxon>
        <taxon>Spermatophyta</taxon>
        <taxon>Magnoliopsida</taxon>
        <taxon>eudicotyledons</taxon>
        <taxon>Gunneridae</taxon>
        <taxon>Pentapetalae</taxon>
        <taxon>rosids</taxon>
        <taxon>fabids</taxon>
        <taxon>Fabales</taxon>
        <taxon>Fabaceae</taxon>
        <taxon>Papilionoideae</taxon>
        <taxon>50 kb inversion clade</taxon>
        <taxon>NPAAA clade</taxon>
        <taxon>indigoferoid/millettioid clade</taxon>
        <taxon>Phaseoleae</taxon>
        <taxon>Vigna</taxon>
    </lineage>
</organism>
<dbReference type="FunFam" id="3.30.160.20:FF:000074">
    <property type="entry name" value="RNA polymerase II C-terminal domain phosphatase-like 1"/>
    <property type="match status" value="1"/>
</dbReference>
<feature type="domain" description="DRBM" evidence="3">
    <location>
        <begin position="1"/>
        <end position="61"/>
    </location>
</feature>
<evidence type="ECO:0000256" key="1">
    <source>
        <dbReference type="PROSITE-ProRule" id="PRU00266"/>
    </source>
</evidence>
<accession>A0A4D6L747</accession>
<protein>
    <recommendedName>
        <fullName evidence="3">DRBM domain-containing protein</fullName>
    </recommendedName>
</protein>
<dbReference type="EMBL" id="CP039346">
    <property type="protein sequence ID" value="QCD84333.1"/>
    <property type="molecule type" value="Genomic_DNA"/>
</dbReference>
<dbReference type="Proteomes" id="UP000501690">
    <property type="component" value="Linkage Group LG2"/>
</dbReference>
<evidence type="ECO:0000313" key="4">
    <source>
        <dbReference type="EMBL" id="QCD84333.1"/>
    </source>
</evidence>
<dbReference type="GO" id="GO:0003723">
    <property type="term" value="F:RNA binding"/>
    <property type="evidence" value="ECO:0007669"/>
    <property type="project" value="UniProtKB-UniRule"/>
</dbReference>
<proteinExistence type="predicted"/>
<gene>
    <name evidence="4" type="ORF">DEO72_LG2g4685</name>
</gene>
<feature type="compositionally biased region" description="Polar residues" evidence="2">
    <location>
        <begin position="63"/>
        <end position="81"/>
    </location>
</feature>
<dbReference type="SUPFAM" id="SSF54768">
    <property type="entry name" value="dsRNA-binding domain-like"/>
    <property type="match status" value="1"/>
</dbReference>
<evidence type="ECO:0000259" key="3">
    <source>
        <dbReference type="PROSITE" id="PS50137"/>
    </source>
</evidence>
<dbReference type="Gene3D" id="3.30.160.20">
    <property type="match status" value="1"/>
</dbReference>
<keyword evidence="5" id="KW-1185">Reference proteome</keyword>
<dbReference type="AlphaFoldDB" id="A0A4D6L747"/>
<evidence type="ECO:0000313" key="5">
    <source>
        <dbReference type="Proteomes" id="UP000501690"/>
    </source>
</evidence>
<evidence type="ECO:0000256" key="2">
    <source>
        <dbReference type="SAM" id="MobiDB-lite"/>
    </source>
</evidence>
<dbReference type="PROSITE" id="PS50137">
    <property type="entry name" value="DS_RBD"/>
    <property type="match status" value="1"/>
</dbReference>
<feature type="region of interest" description="Disordered" evidence="2">
    <location>
        <begin position="61"/>
        <end position="110"/>
    </location>
</feature>
<reference evidence="4 5" key="1">
    <citation type="submission" date="2019-04" db="EMBL/GenBank/DDBJ databases">
        <title>An improved genome assembly and genetic linkage map for asparagus bean, Vigna unguiculata ssp. sesquipedialis.</title>
        <authorList>
            <person name="Xia Q."/>
            <person name="Zhang R."/>
            <person name="Dong Y."/>
        </authorList>
    </citation>
    <scope>NUCLEOTIDE SEQUENCE [LARGE SCALE GENOMIC DNA]</scope>
    <source>
        <tissue evidence="4">Leaf</tissue>
    </source>
</reference>
<name>A0A4D6L747_VIGUN</name>
<sequence length="110" mass="12115">MEGLGVNFLSAPAPVSTNSLQKDEVHAQVEIDGKVFGKGIGLTWDEAKMQAAEKALGSLRSKLGQSIQKRQSSPRSHQGFSNKRLKQEYPRTMQRIPSSARYPRNAPPIP</sequence>
<keyword evidence="1" id="KW-0694">RNA-binding</keyword>
<dbReference type="InterPro" id="IPR014720">
    <property type="entry name" value="dsRBD_dom"/>
</dbReference>